<dbReference type="Ensembl" id="ENSSMRT00000031195.1">
    <property type="protein sequence ID" value="ENSSMRP00000026704.1"/>
    <property type="gene ID" value="ENSSMRG00000020615.1"/>
</dbReference>
<dbReference type="SMART" id="SM00349">
    <property type="entry name" value="KRAB"/>
    <property type="match status" value="1"/>
</dbReference>
<dbReference type="InterPro" id="IPR050169">
    <property type="entry name" value="Krueppel_C2H2_ZnF"/>
</dbReference>
<dbReference type="PANTHER" id="PTHR23232:SF142">
    <property type="entry name" value="GASTRULA ZINC FINGER PROTEIN XLCGF57.1-LIKE-RELATED"/>
    <property type="match status" value="1"/>
</dbReference>
<accession>A0A8D0E667</accession>
<organism evidence="2 3">
    <name type="scientific">Salvator merianae</name>
    <name type="common">Argentine black and white tegu</name>
    <name type="synonym">Tupinambis merianae</name>
    <dbReference type="NCBI Taxonomy" id="96440"/>
    <lineage>
        <taxon>Eukaryota</taxon>
        <taxon>Metazoa</taxon>
        <taxon>Chordata</taxon>
        <taxon>Craniata</taxon>
        <taxon>Vertebrata</taxon>
        <taxon>Euteleostomi</taxon>
        <taxon>Lepidosauria</taxon>
        <taxon>Squamata</taxon>
        <taxon>Bifurcata</taxon>
        <taxon>Unidentata</taxon>
        <taxon>Episquamata</taxon>
        <taxon>Laterata</taxon>
        <taxon>Teiioidea</taxon>
        <taxon>Teiidae</taxon>
        <taxon>Salvator</taxon>
    </lineage>
</organism>
<dbReference type="OMA" id="WACLDPR"/>
<proteinExistence type="predicted"/>
<evidence type="ECO:0000313" key="3">
    <source>
        <dbReference type="Proteomes" id="UP000694421"/>
    </source>
</evidence>
<dbReference type="Pfam" id="PF01352">
    <property type="entry name" value="KRAB"/>
    <property type="match status" value="1"/>
</dbReference>
<dbReference type="InterPro" id="IPR036051">
    <property type="entry name" value="KRAB_dom_sf"/>
</dbReference>
<dbReference type="GeneTree" id="ENSGT01150000286941"/>
<evidence type="ECO:0000313" key="2">
    <source>
        <dbReference type="Ensembl" id="ENSSMRP00000026704.1"/>
    </source>
</evidence>
<dbReference type="GO" id="GO:0006355">
    <property type="term" value="P:regulation of DNA-templated transcription"/>
    <property type="evidence" value="ECO:0007669"/>
    <property type="project" value="InterPro"/>
</dbReference>
<protein>
    <recommendedName>
        <fullName evidence="1">KRAB domain-containing protein</fullName>
    </recommendedName>
</protein>
<name>A0A8D0E667_SALMN</name>
<dbReference type="Proteomes" id="UP000694421">
    <property type="component" value="Unplaced"/>
</dbReference>
<evidence type="ECO:0000259" key="1">
    <source>
        <dbReference type="PROSITE" id="PS50805"/>
    </source>
</evidence>
<feature type="domain" description="KRAB" evidence="1">
    <location>
        <begin position="15"/>
        <end position="74"/>
    </location>
</feature>
<reference evidence="2" key="1">
    <citation type="submission" date="2025-08" db="UniProtKB">
        <authorList>
            <consortium name="Ensembl"/>
        </authorList>
    </citation>
    <scope>IDENTIFICATION</scope>
</reference>
<dbReference type="PROSITE" id="PS50805">
    <property type="entry name" value="KRAB"/>
    <property type="match status" value="1"/>
</dbReference>
<sequence length="74" mass="8538">MTISEEEVFSFQVAMTFEEVAVHFTQEEWACLDPRQRALHREVMEENYRNLASLGKNVISTLGPQMIPQSPKPN</sequence>
<keyword evidence="3" id="KW-1185">Reference proteome</keyword>
<dbReference type="AlphaFoldDB" id="A0A8D0E667"/>
<dbReference type="Gene3D" id="6.10.140.140">
    <property type="match status" value="1"/>
</dbReference>
<dbReference type="PANTHER" id="PTHR23232">
    <property type="entry name" value="KRAB DOMAIN C2H2 ZINC FINGER"/>
    <property type="match status" value="1"/>
</dbReference>
<reference evidence="2" key="2">
    <citation type="submission" date="2025-09" db="UniProtKB">
        <authorList>
            <consortium name="Ensembl"/>
        </authorList>
    </citation>
    <scope>IDENTIFICATION</scope>
</reference>
<dbReference type="InterPro" id="IPR001909">
    <property type="entry name" value="KRAB"/>
</dbReference>
<dbReference type="CDD" id="cd07765">
    <property type="entry name" value="KRAB_A-box"/>
    <property type="match status" value="1"/>
</dbReference>
<dbReference type="SUPFAM" id="SSF109640">
    <property type="entry name" value="KRAB domain (Kruppel-associated box)"/>
    <property type="match status" value="1"/>
</dbReference>